<name>A0A517YM54_9BACT</name>
<dbReference type="AlphaFoldDB" id="A0A517YM54"/>
<dbReference type="InterPro" id="IPR021215">
    <property type="entry name" value="DUF2752"/>
</dbReference>
<proteinExistence type="predicted"/>
<protein>
    <recommendedName>
        <fullName evidence="4">DUF2752 domain-containing protein</fullName>
    </recommendedName>
</protein>
<evidence type="ECO:0008006" key="4">
    <source>
        <dbReference type="Google" id="ProtNLM"/>
    </source>
</evidence>
<evidence type="ECO:0000313" key="3">
    <source>
        <dbReference type="Proteomes" id="UP000315017"/>
    </source>
</evidence>
<gene>
    <name evidence="2" type="ORF">ETAA8_64550</name>
</gene>
<keyword evidence="1" id="KW-0812">Transmembrane</keyword>
<evidence type="ECO:0000313" key="2">
    <source>
        <dbReference type="EMBL" id="QDU31302.1"/>
    </source>
</evidence>
<feature type="transmembrane region" description="Helical" evidence="1">
    <location>
        <begin position="142"/>
        <end position="160"/>
    </location>
</feature>
<dbReference type="EMBL" id="CP036274">
    <property type="protein sequence ID" value="QDU31302.1"/>
    <property type="molecule type" value="Genomic_DNA"/>
</dbReference>
<dbReference type="Pfam" id="PF10825">
    <property type="entry name" value="DUF2752"/>
    <property type="match status" value="1"/>
</dbReference>
<organism evidence="2 3">
    <name type="scientific">Anatilimnocola aggregata</name>
    <dbReference type="NCBI Taxonomy" id="2528021"/>
    <lineage>
        <taxon>Bacteria</taxon>
        <taxon>Pseudomonadati</taxon>
        <taxon>Planctomycetota</taxon>
        <taxon>Planctomycetia</taxon>
        <taxon>Pirellulales</taxon>
        <taxon>Pirellulaceae</taxon>
        <taxon>Anatilimnocola</taxon>
    </lineage>
</organism>
<dbReference type="KEGG" id="aagg:ETAA8_64550"/>
<keyword evidence="1" id="KW-0472">Membrane</keyword>
<keyword evidence="1" id="KW-1133">Transmembrane helix</keyword>
<accession>A0A517YM54</accession>
<keyword evidence="3" id="KW-1185">Reference proteome</keyword>
<dbReference type="RefSeq" id="WP_202921371.1">
    <property type="nucleotide sequence ID" value="NZ_CP036274.1"/>
</dbReference>
<dbReference type="Proteomes" id="UP000315017">
    <property type="component" value="Chromosome"/>
</dbReference>
<evidence type="ECO:0000256" key="1">
    <source>
        <dbReference type="SAM" id="Phobius"/>
    </source>
</evidence>
<feature type="transmembrane region" description="Helical" evidence="1">
    <location>
        <begin position="36"/>
        <end position="55"/>
    </location>
</feature>
<sequence length="163" mass="17872">MPSPSAITILQHFMSTPFPTTWSPPEPLRIALWQRALLLVVGLALGCLLVTAALLPPSEYGMGTHQQLGLPPCSFVMWFDLRCPACGMTTSWAHLMRGQIIRSAVANTGGCLLGIFAALSTPWLLASAIRGRWLFGPLSPEVTLWVFGSIFLVTLVQWAWRIL</sequence>
<feature type="transmembrane region" description="Helical" evidence="1">
    <location>
        <begin position="105"/>
        <end position="130"/>
    </location>
</feature>
<reference evidence="2 3" key="1">
    <citation type="submission" date="2019-02" db="EMBL/GenBank/DDBJ databases">
        <title>Deep-cultivation of Planctomycetes and their phenomic and genomic characterization uncovers novel biology.</title>
        <authorList>
            <person name="Wiegand S."/>
            <person name="Jogler M."/>
            <person name="Boedeker C."/>
            <person name="Pinto D."/>
            <person name="Vollmers J."/>
            <person name="Rivas-Marin E."/>
            <person name="Kohn T."/>
            <person name="Peeters S.H."/>
            <person name="Heuer A."/>
            <person name="Rast P."/>
            <person name="Oberbeckmann S."/>
            <person name="Bunk B."/>
            <person name="Jeske O."/>
            <person name="Meyerdierks A."/>
            <person name="Storesund J.E."/>
            <person name="Kallscheuer N."/>
            <person name="Luecker S."/>
            <person name="Lage O.M."/>
            <person name="Pohl T."/>
            <person name="Merkel B.J."/>
            <person name="Hornburger P."/>
            <person name="Mueller R.-W."/>
            <person name="Bruemmer F."/>
            <person name="Labrenz M."/>
            <person name="Spormann A.M."/>
            <person name="Op den Camp H."/>
            <person name="Overmann J."/>
            <person name="Amann R."/>
            <person name="Jetten M.S.M."/>
            <person name="Mascher T."/>
            <person name="Medema M.H."/>
            <person name="Devos D.P."/>
            <person name="Kaster A.-K."/>
            <person name="Ovreas L."/>
            <person name="Rohde M."/>
            <person name="Galperin M.Y."/>
            <person name="Jogler C."/>
        </authorList>
    </citation>
    <scope>NUCLEOTIDE SEQUENCE [LARGE SCALE GENOMIC DNA]</scope>
    <source>
        <strain evidence="2 3">ETA_A8</strain>
    </source>
</reference>